<dbReference type="OrthoDB" id="3265421at2"/>
<dbReference type="RefSeq" id="WP_130109632.1">
    <property type="nucleotide sequence ID" value="NZ_CP035806.1"/>
</dbReference>
<organism evidence="1 2">
    <name type="scientific">Leucobacter triazinivorans</name>
    <dbReference type="NCBI Taxonomy" id="1784719"/>
    <lineage>
        <taxon>Bacteria</taxon>
        <taxon>Bacillati</taxon>
        <taxon>Actinomycetota</taxon>
        <taxon>Actinomycetes</taxon>
        <taxon>Micrococcales</taxon>
        <taxon>Microbacteriaceae</taxon>
        <taxon>Leucobacter</taxon>
    </lineage>
</organism>
<keyword evidence="2" id="KW-1185">Reference proteome</keyword>
<dbReference type="AlphaFoldDB" id="A0A4P6KDP1"/>
<evidence type="ECO:0000313" key="1">
    <source>
        <dbReference type="EMBL" id="QBE48496.1"/>
    </source>
</evidence>
<gene>
    <name evidence="1" type="ORF">EVS81_06280</name>
</gene>
<protein>
    <recommendedName>
        <fullName evidence="3">AbiV family abortive infection protein</fullName>
    </recommendedName>
</protein>
<evidence type="ECO:0000313" key="2">
    <source>
        <dbReference type="Proteomes" id="UP000289260"/>
    </source>
</evidence>
<proteinExistence type="predicted"/>
<reference evidence="1 2" key="1">
    <citation type="submission" date="2019-02" db="EMBL/GenBank/DDBJ databases">
        <authorList>
            <person name="Sun L."/>
            <person name="Pan D."/>
            <person name="Wu X."/>
        </authorList>
    </citation>
    <scope>NUCLEOTIDE SEQUENCE [LARGE SCALE GENOMIC DNA]</scope>
    <source>
        <strain evidence="1 2">JW-1</strain>
    </source>
</reference>
<name>A0A4P6KDP1_9MICO</name>
<sequence length="250" mass="27877">MAQGSEFSSQQWLNGLLPEITSARRVLASADRLLRQDGTLERDIDAVLATYSIGVERLMKLALGTAAVSRGEGWPRNMGSTRQGWGHALDEMDERLRKTIREAVMVGGWDHQKLLDSWVCTLDNDPVWAATIKALRNYADAGRYHHLDQIRGGDVHSRSSWEMWEEVERAAIDGDAALTDHYLRTQNGAEFAPFEKALRHTVADAIKRWIAIVCLFGFHGVLGEDWKVMGADALPEDAIPVRALPGCDSR</sequence>
<dbReference type="EMBL" id="CP035806">
    <property type="protein sequence ID" value="QBE48496.1"/>
    <property type="molecule type" value="Genomic_DNA"/>
</dbReference>
<dbReference type="KEGG" id="ltr:EVS81_06280"/>
<accession>A0A4P6KDP1</accession>
<dbReference type="Proteomes" id="UP000289260">
    <property type="component" value="Chromosome"/>
</dbReference>
<evidence type="ECO:0008006" key="3">
    <source>
        <dbReference type="Google" id="ProtNLM"/>
    </source>
</evidence>